<dbReference type="Gene3D" id="3.60.110.10">
    <property type="entry name" value="Carbon-nitrogen hydrolase"/>
    <property type="match status" value="1"/>
</dbReference>
<proteinExistence type="inferred from homology"/>
<dbReference type="PANTHER" id="PTHR23088:SF27">
    <property type="entry name" value="DEAMINATED GLUTATHIONE AMIDASE"/>
    <property type="match status" value="1"/>
</dbReference>
<dbReference type="InterPro" id="IPR045254">
    <property type="entry name" value="Nit1/2_C-N_Hydrolase"/>
</dbReference>
<evidence type="ECO:0000256" key="1">
    <source>
        <dbReference type="ARBA" id="ARBA00010613"/>
    </source>
</evidence>
<dbReference type="PROSITE" id="PS01227">
    <property type="entry name" value="UPF0012"/>
    <property type="match status" value="1"/>
</dbReference>
<reference evidence="5" key="1">
    <citation type="journal article" date="2019" name="Int. J. Syst. Evol. Microbiol.">
        <title>The Global Catalogue of Microorganisms (GCM) 10K type strain sequencing project: providing services to taxonomists for standard genome sequencing and annotation.</title>
        <authorList>
            <consortium name="The Broad Institute Genomics Platform"/>
            <consortium name="The Broad Institute Genome Sequencing Center for Infectious Disease"/>
            <person name="Wu L."/>
            <person name="Ma J."/>
        </authorList>
    </citation>
    <scope>NUCLEOTIDE SEQUENCE [LARGE SCALE GENOMIC DNA]</scope>
    <source>
        <strain evidence="5">JCM 17728</strain>
    </source>
</reference>
<dbReference type="PANTHER" id="PTHR23088">
    <property type="entry name" value="NITRILASE-RELATED"/>
    <property type="match status" value="1"/>
</dbReference>
<dbReference type="RefSeq" id="WP_345292860.1">
    <property type="nucleotide sequence ID" value="NZ_BAABFV010000002.1"/>
</dbReference>
<protein>
    <submittedName>
        <fullName evidence="4">Carbon-nitrogen hydrolase family protein</fullName>
    </submittedName>
</protein>
<dbReference type="CDD" id="cd07572">
    <property type="entry name" value="nit"/>
    <property type="match status" value="1"/>
</dbReference>
<dbReference type="Pfam" id="PF00795">
    <property type="entry name" value="CN_hydrolase"/>
    <property type="match status" value="1"/>
</dbReference>
<evidence type="ECO:0000256" key="2">
    <source>
        <dbReference type="ARBA" id="ARBA00022801"/>
    </source>
</evidence>
<organism evidence="4 5">
    <name type="scientific">Kangiella marina</name>
    <dbReference type="NCBI Taxonomy" id="1079178"/>
    <lineage>
        <taxon>Bacteria</taxon>
        <taxon>Pseudomonadati</taxon>
        <taxon>Pseudomonadota</taxon>
        <taxon>Gammaproteobacteria</taxon>
        <taxon>Kangiellales</taxon>
        <taxon>Kangiellaceae</taxon>
        <taxon>Kangiella</taxon>
    </lineage>
</organism>
<dbReference type="InterPro" id="IPR001110">
    <property type="entry name" value="UPF0012_CS"/>
</dbReference>
<accession>A0ABP8IMN1</accession>
<comment type="caution">
    <text evidence="4">The sequence shown here is derived from an EMBL/GenBank/DDBJ whole genome shotgun (WGS) entry which is preliminary data.</text>
</comment>
<dbReference type="PROSITE" id="PS50263">
    <property type="entry name" value="CN_HYDROLASE"/>
    <property type="match status" value="1"/>
</dbReference>
<keyword evidence="5" id="KW-1185">Reference proteome</keyword>
<dbReference type="Proteomes" id="UP001501011">
    <property type="component" value="Unassembled WGS sequence"/>
</dbReference>
<dbReference type="SUPFAM" id="SSF56317">
    <property type="entry name" value="Carbon-nitrogen hydrolase"/>
    <property type="match status" value="1"/>
</dbReference>
<dbReference type="GO" id="GO:0016787">
    <property type="term" value="F:hydrolase activity"/>
    <property type="evidence" value="ECO:0007669"/>
    <property type="project" value="UniProtKB-KW"/>
</dbReference>
<dbReference type="EMBL" id="BAABFV010000002">
    <property type="protein sequence ID" value="GAA4362963.1"/>
    <property type="molecule type" value="Genomic_DNA"/>
</dbReference>
<keyword evidence="2 4" id="KW-0378">Hydrolase</keyword>
<evidence type="ECO:0000313" key="4">
    <source>
        <dbReference type="EMBL" id="GAA4362963.1"/>
    </source>
</evidence>
<comment type="similarity">
    <text evidence="1">Belongs to the carbon-nitrogen hydrolase superfamily. NIT1/NIT2 family.</text>
</comment>
<dbReference type="InterPro" id="IPR003010">
    <property type="entry name" value="C-N_Hydrolase"/>
</dbReference>
<evidence type="ECO:0000313" key="5">
    <source>
        <dbReference type="Proteomes" id="UP001501011"/>
    </source>
</evidence>
<gene>
    <name evidence="4" type="ORF">GCM10023151_17680</name>
</gene>
<feature type="domain" description="CN hydrolase" evidence="3">
    <location>
        <begin position="7"/>
        <end position="255"/>
    </location>
</feature>
<name>A0ABP8IMN1_9GAMM</name>
<dbReference type="InterPro" id="IPR036526">
    <property type="entry name" value="C-N_Hydrolase_sf"/>
</dbReference>
<evidence type="ECO:0000259" key="3">
    <source>
        <dbReference type="PROSITE" id="PS50263"/>
    </source>
</evidence>
<sequence>MSDKRSITIGLIQMSSSSCVEDNLKQAEALIKDSVADGAEMVILPETFALMEKYNGQKLDFVEQHLEGPIQHWMQRVAKDNNVMIVGGTIAIASGLEKRPVARCYVYDKQGDLITFYDKIHMFDVAVKEDEVYSESDNTLAGDDIKTFEYNGITFGLSVCYDLRFPELYREYQKLGVDVILAPSAFTLKTGEVHWQLLLQARAVENLAFVAASNQTGEHDNKRKTYGHSMFVGPWGDVLGAMGSDVGFINRQLNIAQIESIQKRFPVHTHRKL</sequence>
<dbReference type="PROSITE" id="PS51257">
    <property type="entry name" value="PROKAR_LIPOPROTEIN"/>
    <property type="match status" value="1"/>
</dbReference>